<reference evidence="6 7" key="1">
    <citation type="journal article" date="2019" name="Int. J. Syst. Evol. Microbiol.">
        <title>The Global Catalogue of Microorganisms (GCM) 10K type strain sequencing project: providing services to taxonomists for standard genome sequencing and annotation.</title>
        <authorList>
            <consortium name="The Broad Institute Genomics Platform"/>
            <consortium name="The Broad Institute Genome Sequencing Center for Infectious Disease"/>
            <person name="Wu L."/>
            <person name="Ma J."/>
        </authorList>
    </citation>
    <scope>NUCLEOTIDE SEQUENCE [LARGE SCALE GENOMIC DNA]</scope>
    <source>
        <strain evidence="6 7">CGMCC 1.12553</strain>
    </source>
</reference>
<dbReference type="AlphaFoldDB" id="A0ABD5P663"/>
<evidence type="ECO:0000256" key="3">
    <source>
        <dbReference type="ARBA" id="ARBA00038502"/>
    </source>
</evidence>
<dbReference type="InterPro" id="IPR016181">
    <property type="entry name" value="Acyl_CoA_acyltransferase"/>
</dbReference>
<dbReference type="RefSeq" id="WP_267624731.1">
    <property type="nucleotide sequence ID" value="NZ_JAODIW010000010.1"/>
</dbReference>
<evidence type="ECO:0000313" key="6">
    <source>
        <dbReference type="EMBL" id="MFC4356375.1"/>
    </source>
</evidence>
<keyword evidence="1 6" id="KW-0808">Transferase</keyword>
<evidence type="ECO:0000313" key="7">
    <source>
        <dbReference type="Proteomes" id="UP001595921"/>
    </source>
</evidence>
<evidence type="ECO:0000256" key="4">
    <source>
        <dbReference type="SAM" id="MobiDB-lite"/>
    </source>
</evidence>
<organism evidence="6 7">
    <name type="scientific">Halobium salinum</name>
    <dbReference type="NCBI Taxonomy" id="1364940"/>
    <lineage>
        <taxon>Archaea</taxon>
        <taxon>Methanobacteriati</taxon>
        <taxon>Methanobacteriota</taxon>
        <taxon>Stenosarchaea group</taxon>
        <taxon>Halobacteria</taxon>
        <taxon>Halobacteriales</taxon>
        <taxon>Haloferacaceae</taxon>
        <taxon>Halobium</taxon>
    </lineage>
</organism>
<dbReference type="Proteomes" id="UP001595921">
    <property type="component" value="Unassembled WGS sequence"/>
</dbReference>
<feature type="region of interest" description="Disordered" evidence="4">
    <location>
        <begin position="26"/>
        <end position="50"/>
    </location>
</feature>
<feature type="region of interest" description="Disordered" evidence="4">
    <location>
        <begin position="72"/>
        <end position="92"/>
    </location>
</feature>
<dbReference type="SUPFAM" id="SSF55729">
    <property type="entry name" value="Acyl-CoA N-acyltransferases (Nat)"/>
    <property type="match status" value="1"/>
</dbReference>
<dbReference type="GO" id="GO:0016746">
    <property type="term" value="F:acyltransferase activity"/>
    <property type="evidence" value="ECO:0007669"/>
    <property type="project" value="UniProtKB-KW"/>
</dbReference>
<evidence type="ECO:0000256" key="2">
    <source>
        <dbReference type="ARBA" id="ARBA00023315"/>
    </source>
</evidence>
<evidence type="ECO:0000259" key="5">
    <source>
        <dbReference type="PROSITE" id="PS51186"/>
    </source>
</evidence>
<name>A0ABD5P663_9EURY</name>
<comment type="caution">
    <text evidence="6">The sequence shown here is derived from an EMBL/GenBank/DDBJ whole genome shotgun (WGS) entry which is preliminary data.</text>
</comment>
<protein>
    <submittedName>
        <fullName evidence="6">GNAT family N-acetyltransferase</fullName>
        <ecNumber evidence="6">2.3.-.-</ecNumber>
    </submittedName>
</protein>
<feature type="compositionally biased region" description="Acidic residues" evidence="4">
    <location>
        <begin position="72"/>
        <end position="90"/>
    </location>
</feature>
<keyword evidence="7" id="KW-1185">Reference proteome</keyword>
<dbReference type="InterPro" id="IPR051531">
    <property type="entry name" value="N-acetyltransferase"/>
</dbReference>
<dbReference type="InterPro" id="IPR000182">
    <property type="entry name" value="GNAT_dom"/>
</dbReference>
<accession>A0ABD5P663</accession>
<dbReference type="Gene3D" id="3.40.630.30">
    <property type="match status" value="1"/>
</dbReference>
<dbReference type="PANTHER" id="PTHR43792">
    <property type="entry name" value="GNAT FAMILY, PUTATIVE (AFU_ORTHOLOGUE AFUA_3G00765)-RELATED-RELATED"/>
    <property type="match status" value="1"/>
</dbReference>
<proteinExistence type="inferred from homology"/>
<gene>
    <name evidence="6" type="ORF">ACFO0N_00260</name>
</gene>
<sequence length="204" mass="22966">MPGPAVLHGDRVTLRTVERDDAAFMQRSSADPEIRVPLGSSMPENENQAESNIEEWVENDKGVSLLVCVEGADGEDEDEPEGDGEADDDGPVPIGMVAAKGVRWDRTELVYWFVPEYQGEGYGTESIARFADYVFESFPTHRMHIRAFDFNQGSRGVARKLGFEEEGRFREARFVRGEYVDVCHYGMLRREWAETGPLADLVSR</sequence>
<dbReference type="Pfam" id="PF13302">
    <property type="entry name" value="Acetyltransf_3"/>
    <property type="match status" value="1"/>
</dbReference>
<dbReference type="PROSITE" id="PS51186">
    <property type="entry name" value="GNAT"/>
    <property type="match status" value="1"/>
</dbReference>
<evidence type="ECO:0000256" key="1">
    <source>
        <dbReference type="ARBA" id="ARBA00022679"/>
    </source>
</evidence>
<keyword evidence="2 6" id="KW-0012">Acyltransferase</keyword>
<feature type="domain" description="N-acetyltransferase" evidence="5">
    <location>
        <begin position="12"/>
        <end position="186"/>
    </location>
</feature>
<dbReference type="EMBL" id="JBHSDS010000001">
    <property type="protein sequence ID" value="MFC4356375.1"/>
    <property type="molecule type" value="Genomic_DNA"/>
</dbReference>
<dbReference type="EC" id="2.3.-.-" evidence="6"/>
<dbReference type="PANTHER" id="PTHR43792:SF8">
    <property type="entry name" value="[RIBOSOMAL PROTEIN US5]-ALANINE N-ACETYLTRANSFERASE"/>
    <property type="match status" value="1"/>
</dbReference>
<comment type="similarity">
    <text evidence="3">Belongs to the acetyltransferase family. RimJ subfamily.</text>
</comment>